<dbReference type="InterPro" id="IPR050194">
    <property type="entry name" value="Glycosyltransferase_grp1"/>
</dbReference>
<keyword evidence="3" id="KW-0328">Glycosyltransferase</keyword>
<dbReference type="SUPFAM" id="SSF53756">
    <property type="entry name" value="UDP-Glycosyltransferase/glycogen phosphorylase"/>
    <property type="match status" value="1"/>
</dbReference>
<dbReference type="PANTHER" id="PTHR45947:SF3">
    <property type="entry name" value="SULFOQUINOVOSYL TRANSFERASE SQD2"/>
    <property type="match status" value="1"/>
</dbReference>
<comment type="caution">
    <text evidence="3">The sequence shown here is derived from an EMBL/GenBank/DDBJ whole genome shotgun (WGS) entry which is preliminary data.</text>
</comment>
<protein>
    <submittedName>
        <fullName evidence="3">GDP-mannose-dependent alpha-(1-2)-phosphatidylinositol mannosyltransferase</fullName>
        <ecNumber evidence="3">2.4.1.345</ecNumber>
    </submittedName>
</protein>
<dbReference type="GO" id="GO:0043750">
    <property type="term" value="F:phosphatidylinositol alpha-mannosyltransferase activity"/>
    <property type="evidence" value="ECO:0007669"/>
    <property type="project" value="UniProtKB-EC"/>
</dbReference>
<organism evidence="3 4">
    <name type="scientific">Bythopirellula polymerisocia</name>
    <dbReference type="NCBI Taxonomy" id="2528003"/>
    <lineage>
        <taxon>Bacteria</taxon>
        <taxon>Pseudomonadati</taxon>
        <taxon>Planctomycetota</taxon>
        <taxon>Planctomycetia</taxon>
        <taxon>Pirellulales</taxon>
        <taxon>Lacipirellulaceae</taxon>
        <taxon>Bythopirellula</taxon>
    </lineage>
</organism>
<dbReference type="Pfam" id="PF00534">
    <property type="entry name" value="Glycos_transf_1"/>
    <property type="match status" value="1"/>
</dbReference>
<name>A0A5C6CMH9_9BACT</name>
<dbReference type="InterPro" id="IPR001296">
    <property type="entry name" value="Glyco_trans_1"/>
</dbReference>
<dbReference type="Pfam" id="PF13439">
    <property type="entry name" value="Glyco_transf_4"/>
    <property type="match status" value="1"/>
</dbReference>
<feature type="domain" description="Glycosyl transferase family 1" evidence="1">
    <location>
        <begin position="218"/>
        <end position="375"/>
    </location>
</feature>
<evidence type="ECO:0000259" key="1">
    <source>
        <dbReference type="Pfam" id="PF00534"/>
    </source>
</evidence>
<reference evidence="3 4" key="1">
    <citation type="submission" date="2019-02" db="EMBL/GenBank/DDBJ databases">
        <title>Deep-cultivation of Planctomycetes and their phenomic and genomic characterization uncovers novel biology.</title>
        <authorList>
            <person name="Wiegand S."/>
            <person name="Jogler M."/>
            <person name="Boedeker C."/>
            <person name="Pinto D."/>
            <person name="Vollmers J."/>
            <person name="Rivas-Marin E."/>
            <person name="Kohn T."/>
            <person name="Peeters S.H."/>
            <person name="Heuer A."/>
            <person name="Rast P."/>
            <person name="Oberbeckmann S."/>
            <person name="Bunk B."/>
            <person name="Jeske O."/>
            <person name="Meyerdierks A."/>
            <person name="Storesund J.E."/>
            <person name="Kallscheuer N."/>
            <person name="Luecker S."/>
            <person name="Lage O.M."/>
            <person name="Pohl T."/>
            <person name="Merkel B.J."/>
            <person name="Hornburger P."/>
            <person name="Mueller R.-W."/>
            <person name="Bruemmer F."/>
            <person name="Labrenz M."/>
            <person name="Spormann A.M."/>
            <person name="Op Den Camp H."/>
            <person name="Overmann J."/>
            <person name="Amann R."/>
            <person name="Jetten M.S.M."/>
            <person name="Mascher T."/>
            <person name="Medema M.H."/>
            <person name="Devos D.P."/>
            <person name="Kaster A.-K."/>
            <person name="Ovreas L."/>
            <person name="Rohde M."/>
            <person name="Galperin M.Y."/>
            <person name="Jogler C."/>
        </authorList>
    </citation>
    <scope>NUCLEOTIDE SEQUENCE [LARGE SCALE GENOMIC DNA]</scope>
    <source>
        <strain evidence="3 4">Pla144</strain>
    </source>
</reference>
<dbReference type="AlphaFoldDB" id="A0A5C6CMH9"/>
<accession>A0A5C6CMH9</accession>
<dbReference type="PANTHER" id="PTHR45947">
    <property type="entry name" value="SULFOQUINOVOSYL TRANSFERASE SQD2"/>
    <property type="match status" value="1"/>
</dbReference>
<dbReference type="Proteomes" id="UP000318437">
    <property type="component" value="Unassembled WGS sequence"/>
</dbReference>
<keyword evidence="4" id="KW-1185">Reference proteome</keyword>
<evidence type="ECO:0000313" key="4">
    <source>
        <dbReference type="Proteomes" id="UP000318437"/>
    </source>
</evidence>
<evidence type="ECO:0000313" key="3">
    <source>
        <dbReference type="EMBL" id="TWU25800.1"/>
    </source>
</evidence>
<feature type="domain" description="Glycosyltransferase subfamily 4-like N-terminal" evidence="2">
    <location>
        <begin position="33"/>
        <end position="199"/>
    </location>
</feature>
<keyword evidence="3" id="KW-0808">Transferase</keyword>
<proteinExistence type="predicted"/>
<evidence type="ECO:0000259" key="2">
    <source>
        <dbReference type="Pfam" id="PF13439"/>
    </source>
</evidence>
<sequence length="403" mass="44471">MHREDSPKNASIPLNVFLVIVDHIVGGLSSKASGVATVLTELTAAQSDLGIATTVFSTDCVSSGLRSVPVKSPVKSISPPGRWLGRLCYSPALRRELDSLIPQGDVVHIHSLWTMPNAYGSSLAKKHGKPVVFSPHGSLETWALNRHRWKKRICEEMFQRRDLEQANCVHALSHTEADSIRGYGLTNPIAVIPNGINLSAYENLPDRSVLLNSYPQLTDKRIVLFLSRLHPKKGLQHLVEAWRKIVVDNQDVQLVIAGPDNGHEAIIRGLVSDLELDSSVLFTGPLYGEQKLAALAAADLFVLPSFSEGFSMAILEAMACELPLLISRNCSFPEVANSEAGLECESDVTSTEEGLRKILSMTNDERQSMGRNGRKLVEQRYTWDRIAKQFLELYERVVNGEEA</sequence>
<dbReference type="EMBL" id="SJPS01000004">
    <property type="protein sequence ID" value="TWU25800.1"/>
    <property type="molecule type" value="Genomic_DNA"/>
</dbReference>
<gene>
    <name evidence="3" type="primary">pimA</name>
    <name evidence="3" type="ORF">Pla144_30120</name>
</gene>
<dbReference type="InterPro" id="IPR028098">
    <property type="entry name" value="Glyco_trans_4-like_N"/>
</dbReference>
<dbReference type="Gene3D" id="3.40.50.2000">
    <property type="entry name" value="Glycogen Phosphorylase B"/>
    <property type="match status" value="2"/>
</dbReference>
<dbReference type="EC" id="2.4.1.345" evidence="3"/>